<dbReference type="Pfam" id="PF13385">
    <property type="entry name" value="Laminin_G_3"/>
    <property type="match status" value="1"/>
</dbReference>
<dbReference type="SMART" id="SM00560">
    <property type="entry name" value="LamGL"/>
    <property type="match status" value="1"/>
</dbReference>
<evidence type="ECO:0000259" key="3">
    <source>
        <dbReference type="SMART" id="SM00560"/>
    </source>
</evidence>
<dbReference type="InterPro" id="IPR026341">
    <property type="entry name" value="T9SS_type_B"/>
</dbReference>
<dbReference type="InterPro" id="IPR014755">
    <property type="entry name" value="Cu-Rt/internalin_Ig-like"/>
</dbReference>
<dbReference type="Pfam" id="PF13585">
    <property type="entry name" value="CHU_C"/>
    <property type="match status" value="1"/>
</dbReference>
<feature type="domain" description="LamG-like jellyroll fold" evidence="3">
    <location>
        <begin position="50"/>
        <end position="184"/>
    </location>
</feature>
<dbReference type="InterPro" id="IPR006558">
    <property type="entry name" value="LamG-like"/>
</dbReference>
<dbReference type="Gene3D" id="2.60.40.1220">
    <property type="match status" value="1"/>
</dbReference>
<proteinExistence type="predicted"/>
<organism evidence="4 5">
    <name type="scientific">Adhaeribacter soli</name>
    <dbReference type="NCBI Taxonomy" id="2607655"/>
    <lineage>
        <taxon>Bacteria</taxon>
        <taxon>Pseudomonadati</taxon>
        <taxon>Bacteroidota</taxon>
        <taxon>Cytophagia</taxon>
        <taxon>Cytophagales</taxon>
        <taxon>Hymenobacteraceae</taxon>
        <taxon>Adhaeribacter</taxon>
    </lineage>
</organism>
<dbReference type="GO" id="GO:0005975">
    <property type="term" value="P:carbohydrate metabolic process"/>
    <property type="evidence" value="ECO:0007669"/>
    <property type="project" value="UniProtKB-ARBA"/>
</dbReference>
<dbReference type="Gene3D" id="2.60.40.10">
    <property type="entry name" value="Immunoglobulins"/>
    <property type="match status" value="3"/>
</dbReference>
<evidence type="ECO:0000313" key="5">
    <source>
        <dbReference type="Proteomes" id="UP000326570"/>
    </source>
</evidence>
<gene>
    <name evidence="4" type="ORF">F0P94_01615</name>
</gene>
<dbReference type="InterPro" id="IPR045829">
    <property type="entry name" value="PKD_6"/>
</dbReference>
<dbReference type="SUPFAM" id="SSF49899">
    <property type="entry name" value="Concanavalin A-like lectins/glucanases"/>
    <property type="match status" value="1"/>
</dbReference>
<evidence type="ECO:0000256" key="1">
    <source>
        <dbReference type="ARBA" id="ARBA00022729"/>
    </source>
</evidence>
<dbReference type="Pfam" id="PF19408">
    <property type="entry name" value="PKD_6"/>
    <property type="match status" value="2"/>
</dbReference>
<dbReference type="InterPro" id="IPR035986">
    <property type="entry name" value="PKD_dom_sf"/>
</dbReference>
<keyword evidence="5" id="KW-1185">Reference proteome</keyword>
<dbReference type="NCBIfam" id="TIGR04131">
    <property type="entry name" value="Bac_Flav_CTERM"/>
    <property type="match status" value="1"/>
</dbReference>
<dbReference type="Gene3D" id="2.60.120.200">
    <property type="match status" value="1"/>
</dbReference>
<accession>A0A5N1JAD7</accession>
<keyword evidence="2" id="KW-1015">Disulfide bond</keyword>
<dbReference type="Proteomes" id="UP000326570">
    <property type="component" value="Unassembled WGS sequence"/>
</dbReference>
<dbReference type="InterPro" id="IPR013320">
    <property type="entry name" value="ConA-like_dom_sf"/>
</dbReference>
<dbReference type="EMBL" id="VTWT01000001">
    <property type="protein sequence ID" value="KAA9345809.1"/>
    <property type="molecule type" value="Genomic_DNA"/>
</dbReference>
<name>A0A5N1JAD7_9BACT</name>
<evidence type="ECO:0000313" key="4">
    <source>
        <dbReference type="EMBL" id="KAA9345809.1"/>
    </source>
</evidence>
<dbReference type="SUPFAM" id="SSF49299">
    <property type="entry name" value="PKD domain"/>
    <property type="match status" value="1"/>
</dbReference>
<comment type="caution">
    <text evidence="4">The sequence shown here is derived from an EMBL/GenBank/DDBJ whole genome shotgun (WGS) entry which is preliminary data.</text>
</comment>
<keyword evidence="1" id="KW-0732">Signal</keyword>
<protein>
    <submittedName>
        <fullName evidence="4">T9SS type B sorting domain-containing protein</fullName>
    </submittedName>
</protein>
<dbReference type="RefSeq" id="WP_150901952.1">
    <property type="nucleotide sequence ID" value="NZ_VTWT01000001.1"/>
</dbReference>
<reference evidence="4 5" key="1">
    <citation type="submission" date="2019-09" db="EMBL/GenBank/DDBJ databases">
        <title>Genome sequence of Adhaeribacter sp. M2.</title>
        <authorList>
            <person name="Srinivasan S."/>
        </authorList>
    </citation>
    <scope>NUCLEOTIDE SEQUENCE [LARGE SCALE GENOMIC DNA]</scope>
    <source>
        <strain evidence="4 5">M2</strain>
    </source>
</reference>
<dbReference type="GO" id="GO:0004553">
    <property type="term" value="F:hydrolase activity, hydrolyzing O-glycosyl compounds"/>
    <property type="evidence" value="ECO:0007669"/>
    <property type="project" value="UniProtKB-ARBA"/>
</dbReference>
<dbReference type="InterPro" id="IPR013783">
    <property type="entry name" value="Ig-like_fold"/>
</dbReference>
<sequence length="1741" mass="185781">MKNFFTLLLFFTFPFSDLFSQSQTGSGKSLQFNGFSSYINLGTHNRNITNKLTVEAWIKTTDSKLQMICTKYNNPADHGFQLLISGGKAGLYGRDGNNLYKASGLSATPVNDGNWHHVAGIYNSSHWEIWIDGILENSASFSVISADLSNTATLSIGNYELVNDHFFNGEIDEVRLWNTARTAQEIRENMCRKLPPNMPGLVGYYKLDEGSGNTATDQSSLNISGNLTSFSSSPWRTSGAPIGDASTYIYPASWTNTTLKLPGLNSDTLLVKNMSGNLTGIHIYRVNSAPNSTTGIPNPSGINSYFGVFPSSASSGYSVHYKPATVTCSTDSLVFYKRQHNAITTWQSTGTILNFNTLTFEKTGEVYRSEYIPVSRDAIAKVQITGNQSVCAGSPVTLTASPSATYLWNTGQTTQSITVTNPGTYSVRVTNVPGCSSTDSVVFTPRPVPIANAGPDVAICAGGNIQLGASPTPGYSYLWSPATGLSNPNFANPVFTESNFQSPAYTRSYTLTTFFNGCSTTDQVTVTVNSLPFTAGGNWLSPVTCSGVPLTIGPQADSTFTYSWIISSPWTPATALSNPNIPNPTISITNNTNFVETHQFSVGVTNASGCFRSHNVTVSVNPATISDAGPDKAVCAGQLTSIGKSPDPGHTYSWTPATGLSNANISSPIVTIINNTTNPISQTYTLTSTRSGCTSTDQVTVVVNPSQNPKGNVIVALCNANKHPVGIGYPSVPGEIYSWSPAIGLSSSTVSNPIFILQNHTNSPITQVYTLTTTNQHGCSSTSTYTVIVQPTATPEAGADVSICSGGSAVLGTSATNGYTYSWAPAIGLSDPSLSNPTLTLVNNTSTPITRDYILTVTYFGCFYRDTVTVTVNPLPKAEAGTNKVVCSGQPVTLGANPVAGNTYSWIPSAGLTSAIIANPTLTLTNTSNIPITATYVLTVTNPQGCTSADTVNILVNPLPVSNAGNDVTLCSGDSIRLGTTVTAGYTYNWTPSVGLSDPGIANPMVRLTNLTPVPITRTYTVTSTFFGCTTTDSVKVTVNPAVTVDAGPDKTICGGKSVQIGTPAIPGYTYSWAPNAGLSGTNTATPIFTGTNFGPSPIDVKLFIIATSTATSCSVADSVIIRVNPKPVMDSIAGSPSVCPGVLGVDYHIKNPRLTAYQWIVEGGTIASGQGTPAITVNWGPTGTGKVKTYALNSFGCSSDTLIFDVIINQLLITQKPVGPRQLCFYEAKNIRYQTPIVTNGSFYTYQAFGGTITSPNPSSTGVTVNWHAPGTGKLIVTETSTTNLAYCFGVSDTLYVTINPSPDTVLSIAGPASACAFSQQNTYTLAGGNGSTYAWNFNGSVLNDTDNEVKIDLPAAGTYTLTVVETNSFGCPGRLISKSITATPLPGNLVINGPTIICQNNRNSHQYSVSGLPGSTYAWQVSGGTITSGNGTNTIFVDFDDTRNKQIEVTETSAGNCIGNRFTLQAYFDVSVPKLVFVSTTATNDKDIELNLSFTGNGVNTKSVEIFRREAGTTNPYRKIASVPNNQQSYTDSGLETSSKIYEYKLESENECGTQVRASVNHNTIKLIAKADEKSKTATLTWNTYRGWGQNGVSAYEIYGKADNGTFEKITTAPASDSLFTLRNIAGEGFKQCYRIRAIGTSGFTSWSNINCVNFVNDIVVYNIVTPNNDDKNDFFTVENIHLYPGNELRVFNRWGKEVYSTKDYKNKWSGKDLSDGTYYYYLKLPDGRQYKGWFEIVR</sequence>
<evidence type="ECO:0000256" key="2">
    <source>
        <dbReference type="ARBA" id="ARBA00023157"/>
    </source>
</evidence>